<keyword evidence="2" id="KW-0472">Membrane</keyword>
<gene>
    <name evidence="8" type="primary">LOC111941559</name>
    <name evidence="9" type="synonym">LOC111942586</name>
    <name evidence="7" type="synonym">LOC111943279</name>
</gene>
<name>A0A8C0U3X7_CYACU</name>
<dbReference type="Gene3D" id="2.30.42.10">
    <property type="match status" value="4"/>
</dbReference>
<keyword evidence="3" id="KW-0677">Repeat</keyword>
<dbReference type="CDD" id="cd06768">
    <property type="entry name" value="PDZ_NHERF-like"/>
    <property type="match status" value="4"/>
</dbReference>
<dbReference type="Ensembl" id="ENSCCET00000003353.1">
    <property type="protein sequence ID" value="ENSCCEP00000001954.1"/>
    <property type="gene ID" value="ENSCCEG00000000943.1"/>
</dbReference>
<keyword evidence="2" id="KW-1003">Cell membrane</keyword>
<organism evidence="8 10">
    <name type="scientific">Cyanistes caeruleus</name>
    <name type="common">Eurasian blue tit</name>
    <name type="synonym">Parus caeruleus</name>
    <dbReference type="NCBI Taxonomy" id="156563"/>
    <lineage>
        <taxon>Eukaryota</taxon>
        <taxon>Metazoa</taxon>
        <taxon>Chordata</taxon>
        <taxon>Craniata</taxon>
        <taxon>Vertebrata</taxon>
        <taxon>Euteleostomi</taxon>
        <taxon>Archelosauria</taxon>
        <taxon>Archosauria</taxon>
        <taxon>Dinosauria</taxon>
        <taxon>Saurischia</taxon>
        <taxon>Theropoda</taxon>
        <taxon>Coelurosauria</taxon>
        <taxon>Aves</taxon>
        <taxon>Neognathae</taxon>
        <taxon>Neoaves</taxon>
        <taxon>Telluraves</taxon>
        <taxon>Australaves</taxon>
        <taxon>Passeriformes</taxon>
        <taxon>Paridae</taxon>
        <taxon>Cyanistes</taxon>
    </lineage>
</organism>
<dbReference type="PROSITE" id="PS50106">
    <property type="entry name" value="PDZ"/>
    <property type="match status" value="4"/>
</dbReference>
<dbReference type="InterPro" id="IPR036034">
    <property type="entry name" value="PDZ_sf"/>
</dbReference>
<comment type="subcellular location">
    <subcellularLocation>
        <location evidence="1">Cell membrane</location>
    </subcellularLocation>
</comment>
<feature type="domain" description="PDZ" evidence="6">
    <location>
        <begin position="226"/>
        <end position="305"/>
    </location>
</feature>
<dbReference type="Ensembl" id="ENSCCET00000032917.1">
    <property type="protein sequence ID" value="ENSCCEP00000021637.1"/>
    <property type="gene ID" value="ENSCCEG00000019470.1"/>
</dbReference>
<dbReference type="GO" id="GO:0005102">
    <property type="term" value="F:signaling receptor binding"/>
    <property type="evidence" value="ECO:0007669"/>
    <property type="project" value="TreeGrafter"/>
</dbReference>
<feature type="region of interest" description="Disordered" evidence="5">
    <location>
        <begin position="454"/>
        <end position="499"/>
    </location>
</feature>
<keyword evidence="10" id="KW-1185">Reference proteome</keyword>
<dbReference type="PANTHER" id="PTHR14191:SF6">
    <property type="entry name" value="NA(+)_H(+) EXCHANGE REGULATORY COFACTOR NHE-RF3-RELATED"/>
    <property type="match status" value="1"/>
</dbReference>
<evidence type="ECO:0000313" key="8">
    <source>
        <dbReference type="Ensembl" id="ENSCCEP00000001954.1"/>
    </source>
</evidence>
<dbReference type="SUPFAM" id="SSF50156">
    <property type="entry name" value="PDZ domain-like"/>
    <property type="match status" value="4"/>
</dbReference>
<dbReference type="PANTHER" id="PTHR14191">
    <property type="entry name" value="PDZ DOMAIN CONTAINING PROTEIN"/>
    <property type="match status" value="1"/>
</dbReference>
<comment type="similarity">
    <text evidence="4">Belongs to the NHER family.</text>
</comment>
<feature type="domain" description="PDZ" evidence="6">
    <location>
        <begin position="357"/>
        <end position="437"/>
    </location>
</feature>
<dbReference type="Pfam" id="PF00595">
    <property type="entry name" value="PDZ"/>
    <property type="match status" value="3"/>
</dbReference>
<feature type="domain" description="PDZ" evidence="6">
    <location>
        <begin position="137"/>
        <end position="217"/>
    </location>
</feature>
<dbReference type="InterPro" id="IPR041489">
    <property type="entry name" value="PDZ_6"/>
</dbReference>
<evidence type="ECO:0000256" key="3">
    <source>
        <dbReference type="ARBA" id="ARBA00022737"/>
    </source>
</evidence>
<dbReference type="InterPro" id="IPR051067">
    <property type="entry name" value="NHER"/>
</dbReference>
<sequence length="499" mass="55165">MTSALQPRECRVTKKPQKTYGFFLRIEQDTAGHIIRNVGQHSPAQRAGLRDGDRVLRVNGVFVDKEKHAQVVEMVKNSGNSVVLLVLDAASYEKAQKEGVNLEELGQKPSTGQQQEQQCPPASVANRGTTAVPQPWLCYLVKEETGYGFSLKSTEGQKGLFIVELSSQGAAAKAGVQNNDRLIEINGKNVENDTHEEVVEKVKKSENHVMFLLSNEETDRYFTSQRMALSKENASLRLNLSPLFILEHVIKDVNSGSPAAMAGLKDNDILVAVNGERVDGLDHESVVGKIKQSEERTSLLVVDKETDSMYKLYFCHFFQAQVSPFSYYYKAQDSTPAKTEESVELHTEQKVNHKPRICKMVKGPNGFGFSLNMIKNKPGLFITEVQSQGPAGGAGVENNDFLVEVNGVNVTNESYDKVVARIQSTGDRLTLLVCSKDAYRYFQGQNIPITASMAESDTSEPPAHTENHPSEPERNSPEPRERVTASTRADGDNSDDTKL</sequence>
<accession>A0A8C0U3X7</accession>
<dbReference type="SMART" id="SM00228">
    <property type="entry name" value="PDZ"/>
    <property type="match status" value="4"/>
</dbReference>
<feature type="domain" description="PDZ" evidence="6">
    <location>
        <begin position="9"/>
        <end position="90"/>
    </location>
</feature>
<dbReference type="GO" id="GO:0016324">
    <property type="term" value="C:apical plasma membrane"/>
    <property type="evidence" value="ECO:0007669"/>
    <property type="project" value="TreeGrafter"/>
</dbReference>
<protein>
    <submittedName>
        <fullName evidence="8">Na(+)/H(+) exchange regulatory cofactor NHE-RF3-like</fullName>
    </submittedName>
</protein>
<reference evidence="8" key="1">
    <citation type="submission" date="2025-05" db="UniProtKB">
        <authorList>
            <consortium name="Ensembl"/>
        </authorList>
    </citation>
    <scope>IDENTIFICATION</scope>
</reference>
<dbReference type="GO" id="GO:0072659">
    <property type="term" value="P:protein localization to plasma membrane"/>
    <property type="evidence" value="ECO:0007669"/>
    <property type="project" value="TreeGrafter"/>
</dbReference>
<proteinExistence type="inferred from homology"/>
<dbReference type="Proteomes" id="UP000694410">
    <property type="component" value="Unplaced"/>
</dbReference>
<dbReference type="AlphaFoldDB" id="A0A8C0U3X7"/>
<dbReference type="Pfam" id="PF17820">
    <property type="entry name" value="PDZ_6"/>
    <property type="match status" value="1"/>
</dbReference>
<dbReference type="GO" id="GO:0043495">
    <property type="term" value="F:protein-membrane adaptor activity"/>
    <property type="evidence" value="ECO:0007669"/>
    <property type="project" value="TreeGrafter"/>
</dbReference>
<evidence type="ECO:0000313" key="10">
    <source>
        <dbReference type="Proteomes" id="UP000694410"/>
    </source>
</evidence>
<evidence type="ECO:0000313" key="9">
    <source>
        <dbReference type="Ensembl" id="ENSCCEP00000021637.1"/>
    </source>
</evidence>
<feature type="region of interest" description="Disordered" evidence="5">
    <location>
        <begin position="108"/>
        <end position="127"/>
    </location>
</feature>
<evidence type="ECO:0000259" key="6">
    <source>
        <dbReference type="PROSITE" id="PS50106"/>
    </source>
</evidence>
<dbReference type="InterPro" id="IPR001478">
    <property type="entry name" value="PDZ"/>
</dbReference>
<evidence type="ECO:0000256" key="4">
    <source>
        <dbReference type="ARBA" id="ARBA00038110"/>
    </source>
</evidence>
<dbReference type="Ensembl" id="ENSCCET00000002970.1">
    <property type="protein sequence ID" value="ENSCCEP00000001733.1"/>
    <property type="gene ID" value="ENSCCEG00000000747.1"/>
</dbReference>
<evidence type="ECO:0000256" key="1">
    <source>
        <dbReference type="ARBA" id="ARBA00004236"/>
    </source>
</evidence>
<evidence type="ECO:0000256" key="5">
    <source>
        <dbReference type="SAM" id="MobiDB-lite"/>
    </source>
</evidence>
<feature type="compositionally biased region" description="Basic and acidic residues" evidence="5">
    <location>
        <begin position="463"/>
        <end position="499"/>
    </location>
</feature>
<evidence type="ECO:0000313" key="7">
    <source>
        <dbReference type="Ensembl" id="ENSCCEP00000001733.1"/>
    </source>
</evidence>
<evidence type="ECO:0000256" key="2">
    <source>
        <dbReference type="ARBA" id="ARBA00022475"/>
    </source>
</evidence>